<keyword evidence="3" id="KW-1003">Cell membrane</keyword>
<evidence type="ECO:0000313" key="11">
    <source>
        <dbReference type="Proteomes" id="UP001595607"/>
    </source>
</evidence>
<proteinExistence type="inferred from homology"/>
<dbReference type="RefSeq" id="WP_189575032.1">
    <property type="nucleotide sequence ID" value="NZ_BMXU01000002.1"/>
</dbReference>
<comment type="subcellular location">
    <subcellularLocation>
        <location evidence="1">Cell inner membrane</location>
        <topology evidence="1">Multi-pass membrane protein</topology>
    </subcellularLocation>
</comment>
<evidence type="ECO:0000256" key="5">
    <source>
        <dbReference type="ARBA" id="ARBA00022692"/>
    </source>
</evidence>
<name>A0ABV7MBV7_9PROT</name>
<evidence type="ECO:0000256" key="4">
    <source>
        <dbReference type="ARBA" id="ARBA00022519"/>
    </source>
</evidence>
<feature type="transmembrane region" description="Helical" evidence="9">
    <location>
        <begin position="52"/>
        <end position="71"/>
    </location>
</feature>
<protein>
    <submittedName>
        <fullName evidence="10">YeeE/YedE family protein</fullName>
    </submittedName>
</protein>
<accession>A0ABV7MBV7</accession>
<evidence type="ECO:0000256" key="6">
    <source>
        <dbReference type="ARBA" id="ARBA00022989"/>
    </source>
</evidence>
<evidence type="ECO:0000256" key="3">
    <source>
        <dbReference type="ARBA" id="ARBA00022475"/>
    </source>
</evidence>
<organism evidence="10 11">
    <name type="scientific">Parvularcula lutaonensis</name>
    <dbReference type="NCBI Taxonomy" id="491923"/>
    <lineage>
        <taxon>Bacteria</taxon>
        <taxon>Pseudomonadati</taxon>
        <taxon>Pseudomonadota</taxon>
        <taxon>Alphaproteobacteria</taxon>
        <taxon>Parvularculales</taxon>
        <taxon>Parvularculaceae</taxon>
        <taxon>Parvularcula</taxon>
    </lineage>
</organism>
<sequence>MAPETSFTPLSALIGGGMIGLAATLLMLSLGRIAGISGILAGAITPAGTDRGWRIAFLAGLLAPGLVLAAIGKAPPVSFVAGTQLLILAGLLVGFGTRLGSGCTSGHGVCGLARLSPRSLVAVVSFMAAGFVTVGILRHVAGGF</sequence>
<reference evidence="11" key="1">
    <citation type="journal article" date="2019" name="Int. J. Syst. Evol. Microbiol.">
        <title>The Global Catalogue of Microorganisms (GCM) 10K type strain sequencing project: providing services to taxonomists for standard genome sequencing and annotation.</title>
        <authorList>
            <consortium name="The Broad Institute Genomics Platform"/>
            <consortium name="The Broad Institute Genome Sequencing Center for Infectious Disease"/>
            <person name="Wu L."/>
            <person name="Ma J."/>
        </authorList>
    </citation>
    <scope>NUCLEOTIDE SEQUENCE [LARGE SCALE GENOMIC DNA]</scope>
    <source>
        <strain evidence="11">KCTC 22245</strain>
    </source>
</reference>
<feature type="transmembrane region" description="Helical" evidence="9">
    <location>
        <begin position="77"/>
        <end position="99"/>
    </location>
</feature>
<evidence type="ECO:0000256" key="7">
    <source>
        <dbReference type="ARBA" id="ARBA00023136"/>
    </source>
</evidence>
<evidence type="ECO:0000256" key="8">
    <source>
        <dbReference type="ARBA" id="ARBA00035655"/>
    </source>
</evidence>
<keyword evidence="7 9" id="KW-0472">Membrane</keyword>
<dbReference type="PANTHER" id="PTHR30574:SF1">
    <property type="entry name" value="SULPHUR TRANSPORT DOMAIN-CONTAINING PROTEIN"/>
    <property type="match status" value="1"/>
</dbReference>
<evidence type="ECO:0000256" key="9">
    <source>
        <dbReference type="SAM" id="Phobius"/>
    </source>
</evidence>
<feature type="transmembrane region" description="Helical" evidence="9">
    <location>
        <begin position="120"/>
        <end position="141"/>
    </location>
</feature>
<feature type="transmembrane region" description="Helical" evidence="9">
    <location>
        <begin position="12"/>
        <end position="31"/>
    </location>
</feature>
<comment type="similarity">
    <text evidence="8">Belongs to the TsuA/YedE (TC 9.B.102) family.</text>
</comment>
<keyword evidence="11" id="KW-1185">Reference proteome</keyword>
<dbReference type="EMBL" id="JBHRVA010000003">
    <property type="protein sequence ID" value="MFC3302949.1"/>
    <property type="molecule type" value="Genomic_DNA"/>
</dbReference>
<keyword evidence="5 9" id="KW-0812">Transmembrane</keyword>
<keyword evidence="6 9" id="KW-1133">Transmembrane helix</keyword>
<evidence type="ECO:0000256" key="2">
    <source>
        <dbReference type="ARBA" id="ARBA00022448"/>
    </source>
</evidence>
<dbReference type="Pfam" id="PF04143">
    <property type="entry name" value="Sulf_transp"/>
    <property type="match status" value="1"/>
</dbReference>
<comment type="caution">
    <text evidence="10">The sequence shown here is derived from an EMBL/GenBank/DDBJ whole genome shotgun (WGS) entry which is preliminary data.</text>
</comment>
<dbReference type="InterPro" id="IPR007272">
    <property type="entry name" value="Sulf_transp_TsuA/YedE"/>
</dbReference>
<dbReference type="Proteomes" id="UP001595607">
    <property type="component" value="Unassembled WGS sequence"/>
</dbReference>
<gene>
    <name evidence="10" type="ORF">ACFONP_09420</name>
</gene>
<keyword evidence="4" id="KW-0997">Cell inner membrane</keyword>
<evidence type="ECO:0000313" key="10">
    <source>
        <dbReference type="EMBL" id="MFC3302949.1"/>
    </source>
</evidence>
<evidence type="ECO:0000256" key="1">
    <source>
        <dbReference type="ARBA" id="ARBA00004429"/>
    </source>
</evidence>
<keyword evidence="2" id="KW-0813">Transport</keyword>
<dbReference type="PANTHER" id="PTHR30574">
    <property type="entry name" value="INNER MEMBRANE PROTEIN YEDE"/>
    <property type="match status" value="1"/>
</dbReference>